<dbReference type="OrthoDB" id="4761172at2759"/>
<organism evidence="1 2">
    <name type="scientific">Pseudomassariella vexata</name>
    <dbReference type="NCBI Taxonomy" id="1141098"/>
    <lineage>
        <taxon>Eukaryota</taxon>
        <taxon>Fungi</taxon>
        <taxon>Dikarya</taxon>
        <taxon>Ascomycota</taxon>
        <taxon>Pezizomycotina</taxon>
        <taxon>Sordariomycetes</taxon>
        <taxon>Xylariomycetidae</taxon>
        <taxon>Amphisphaeriales</taxon>
        <taxon>Pseudomassariaceae</taxon>
        <taxon>Pseudomassariella</taxon>
    </lineage>
</organism>
<proteinExistence type="predicted"/>
<dbReference type="AlphaFoldDB" id="A0A1Y2EE86"/>
<accession>A0A1Y2EE86</accession>
<name>A0A1Y2EE86_9PEZI</name>
<keyword evidence="2" id="KW-1185">Reference proteome</keyword>
<dbReference type="RefSeq" id="XP_040719830.1">
    <property type="nucleotide sequence ID" value="XM_040864864.1"/>
</dbReference>
<dbReference type="Proteomes" id="UP000193689">
    <property type="component" value="Unassembled WGS sequence"/>
</dbReference>
<dbReference type="InParanoid" id="A0A1Y2EE86"/>
<sequence length="316" mass="36162">MSSFYEFRMLNLPSRYQIRSNAQAMLKAYEDFKTGRIDEAELGRLIRLSPENRAAIVQTMVKCAQVMEKKPAESKHCLAIIETCGDILLTSDVTDKPPPTEGFPSFIKLPIEIRQRVYDLYLTPRWTKIMTPYRKRGHCICAGPDTLNFEIFKLKKPLNVAFTSKQMQDEVLGFFYKSFIFNFPCACEMGCQLRNNPFLKFHIRAVKFHWCGQHADTGITELHTCSLEALTVIISKVTTRNSSKKELELRKYFARGRSASGLPEALGFEELSAIRGVPTVEVEHVSTKKAGTRSSEDKMNLTLWLQARIKETRDDD</sequence>
<reference evidence="1 2" key="1">
    <citation type="submission" date="2016-07" db="EMBL/GenBank/DDBJ databases">
        <title>Pervasive Adenine N6-methylation of Active Genes in Fungi.</title>
        <authorList>
            <consortium name="DOE Joint Genome Institute"/>
            <person name="Mondo S.J."/>
            <person name="Dannebaum R.O."/>
            <person name="Kuo R.C."/>
            <person name="Labutti K."/>
            <person name="Haridas S."/>
            <person name="Kuo A."/>
            <person name="Salamov A."/>
            <person name="Ahrendt S.R."/>
            <person name="Lipzen A."/>
            <person name="Sullivan W."/>
            <person name="Andreopoulos W.B."/>
            <person name="Clum A."/>
            <person name="Lindquist E."/>
            <person name="Daum C."/>
            <person name="Ramamoorthy G.K."/>
            <person name="Gryganskyi A."/>
            <person name="Culley D."/>
            <person name="Magnuson J.K."/>
            <person name="James T.Y."/>
            <person name="O'Malley M.A."/>
            <person name="Stajich J.E."/>
            <person name="Spatafora J.W."/>
            <person name="Visel A."/>
            <person name="Grigoriev I.V."/>
        </authorList>
    </citation>
    <scope>NUCLEOTIDE SEQUENCE [LARGE SCALE GENOMIC DNA]</scope>
    <source>
        <strain evidence="1 2">CBS 129021</strain>
    </source>
</reference>
<evidence type="ECO:0000313" key="2">
    <source>
        <dbReference type="Proteomes" id="UP000193689"/>
    </source>
</evidence>
<gene>
    <name evidence="1" type="ORF">BCR38DRAFT_502772</name>
</gene>
<protein>
    <submittedName>
        <fullName evidence="1">Uncharacterized protein</fullName>
    </submittedName>
</protein>
<comment type="caution">
    <text evidence="1">The sequence shown here is derived from an EMBL/GenBank/DDBJ whole genome shotgun (WGS) entry which is preliminary data.</text>
</comment>
<dbReference type="EMBL" id="MCFJ01000002">
    <property type="protein sequence ID" value="ORY69880.1"/>
    <property type="molecule type" value="Genomic_DNA"/>
</dbReference>
<evidence type="ECO:0000313" key="1">
    <source>
        <dbReference type="EMBL" id="ORY69880.1"/>
    </source>
</evidence>
<dbReference type="GeneID" id="63781076"/>